<evidence type="ECO:0000256" key="16">
    <source>
        <dbReference type="SAM" id="Phobius"/>
    </source>
</evidence>
<evidence type="ECO:0000256" key="15">
    <source>
        <dbReference type="PROSITE-ProRule" id="PRU00175"/>
    </source>
</evidence>
<evidence type="ECO:0000256" key="4">
    <source>
        <dbReference type="ARBA" id="ARBA00012483"/>
    </source>
</evidence>
<keyword evidence="20" id="KW-1185">Reference proteome</keyword>
<evidence type="ECO:0000256" key="5">
    <source>
        <dbReference type="ARBA" id="ARBA00022679"/>
    </source>
</evidence>
<accession>A0A835D797</accession>
<comment type="pathway">
    <text evidence="3">Protein modification; protein ubiquitination.</text>
</comment>
<name>A0A835D797_TETSI</name>
<evidence type="ECO:0000313" key="19">
    <source>
        <dbReference type="EMBL" id="KAF8393408.1"/>
    </source>
</evidence>
<keyword evidence="8 17" id="KW-0732">Signal</keyword>
<keyword evidence="13 16" id="KW-0472">Membrane</keyword>
<evidence type="ECO:0000313" key="20">
    <source>
        <dbReference type="Proteomes" id="UP000655225"/>
    </source>
</evidence>
<gene>
    <name evidence="19" type="ORF">HHK36_021652</name>
</gene>
<evidence type="ECO:0000256" key="17">
    <source>
        <dbReference type="SAM" id="SignalP"/>
    </source>
</evidence>
<comment type="similarity">
    <text evidence="14">Belongs to the RING-type zinc finger family. ATL subfamily.</text>
</comment>
<dbReference type="EC" id="2.3.2.27" evidence="4"/>
<comment type="catalytic activity">
    <reaction evidence="1">
        <text>S-ubiquitinyl-[E2 ubiquitin-conjugating enzyme]-L-cysteine + [acceptor protein]-L-lysine = [E2 ubiquitin-conjugating enzyme]-L-cysteine + N(6)-ubiquitinyl-[acceptor protein]-L-lysine.</text>
        <dbReference type="EC" id="2.3.2.27"/>
    </reaction>
</comment>
<proteinExistence type="inferred from homology"/>
<keyword evidence="10" id="KW-0833">Ubl conjugation pathway</keyword>
<dbReference type="OrthoDB" id="8062037at2759"/>
<dbReference type="AlphaFoldDB" id="A0A835D797"/>
<dbReference type="EMBL" id="JABCRI010000015">
    <property type="protein sequence ID" value="KAF8393408.1"/>
    <property type="molecule type" value="Genomic_DNA"/>
</dbReference>
<dbReference type="GO" id="GO:0061630">
    <property type="term" value="F:ubiquitin protein ligase activity"/>
    <property type="evidence" value="ECO:0007669"/>
    <property type="project" value="UniProtKB-EC"/>
</dbReference>
<keyword evidence="7" id="KW-0479">Metal-binding</keyword>
<evidence type="ECO:0000256" key="13">
    <source>
        <dbReference type="ARBA" id="ARBA00023136"/>
    </source>
</evidence>
<keyword evidence="11" id="KW-0862">Zinc</keyword>
<evidence type="ECO:0000256" key="3">
    <source>
        <dbReference type="ARBA" id="ARBA00004906"/>
    </source>
</evidence>
<comment type="caution">
    <text evidence="19">The sequence shown here is derived from an EMBL/GenBank/DDBJ whole genome shotgun (WGS) entry which is preliminary data.</text>
</comment>
<feature type="transmembrane region" description="Helical" evidence="16">
    <location>
        <begin position="36"/>
        <end position="58"/>
    </location>
</feature>
<protein>
    <recommendedName>
        <fullName evidence="4">RING-type E3 ubiquitin transferase</fullName>
        <ecNumber evidence="4">2.3.2.27</ecNumber>
    </recommendedName>
</protein>
<dbReference type="OMA" id="WFPIAKR"/>
<keyword evidence="9 15" id="KW-0863">Zinc-finger</keyword>
<evidence type="ECO:0000256" key="11">
    <source>
        <dbReference type="ARBA" id="ARBA00022833"/>
    </source>
</evidence>
<dbReference type="Gene3D" id="3.30.40.10">
    <property type="entry name" value="Zinc/RING finger domain, C3HC4 (zinc finger)"/>
    <property type="match status" value="1"/>
</dbReference>
<dbReference type="InterPro" id="IPR001841">
    <property type="entry name" value="Znf_RING"/>
</dbReference>
<evidence type="ECO:0000259" key="18">
    <source>
        <dbReference type="PROSITE" id="PS50089"/>
    </source>
</evidence>
<dbReference type="InterPro" id="IPR013083">
    <property type="entry name" value="Znf_RING/FYVE/PHD"/>
</dbReference>
<dbReference type="PANTHER" id="PTHR46539:SF1">
    <property type="entry name" value="E3 UBIQUITIN-PROTEIN LIGASE ATL42"/>
    <property type="match status" value="1"/>
</dbReference>
<evidence type="ECO:0000256" key="9">
    <source>
        <dbReference type="ARBA" id="ARBA00022771"/>
    </source>
</evidence>
<evidence type="ECO:0000256" key="7">
    <source>
        <dbReference type="ARBA" id="ARBA00022723"/>
    </source>
</evidence>
<evidence type="ECO:0000256" key="1">
    <source>
        <dbReference type="ARBA" id="ARBA00000900"/>
    </source>
</evidence>
<reference evidence="19 20" key="1">
    <citation type="submission" date="2020-04" db="EMBL/GenBank/DDBJ databases">
        <title>Plant Genome Project.</title>
        <authorList>
            <person name="Zhang R.-G."/>
        </authorList>
    </citation>
    <scope>NUCLEOTIDE SEQUENCE [LARGE SCALE GENOMIC DNA]</scope>
    <source>
        <strain evidence="19">YNK0</strain>
        <tissue evidence="19">Leaf</tissue>
    </source>
</reference>
<evidence type="ECO:0000256" key="10">
    <source>
        <dbReference type="ARBA" id="ARBA00022786"/>
    </source>
</evidence>
<dbReference type="SMART" id="SM00184">
    <property type="entry name" value="RING"/>
    <property type="match status" value="1"/>
</dbReference>
<feature type="signal peptide" evidence="17">
    <location>
        <begin position="1"/>
        <end position="20"/>
    </location>
</feature>
<dbReference type="SUPFAM" id="SSF57850">
    <property type="entry name" value="RING/U-box"/>
    <property type="match status" value="1"/>
</dbReference>
<dbReference type="PROSITE" id="PS50089">
    <property type="entry name" value="ZF_RING_2"/>
    <property type="match status" value="1"/>
</dbReference>
<dbReference type="GO" id="GO:0016020">
    <property type="term" value="C:membrane"/>
    <property type="evidence" value="ECO:0007669"/>
    <property type="project" value="UniProtKB-SubCell"/>
</dbReference>
<evidence type="ECO:0000256" key="8">
    <source>
        <dbReference type="ARBA" id="ARBA00022729"/>
    </source>
</evidence>
<dbReference type="GO" id="GO:0008270">
    <property type="term" value="F:zinc ion binding"/>
    <property type="evidence" value="ECO:0007669"/>
    <property type="project" value="UniProtKB-KW"/>
</dbReference>
<dbReference type="CDD" id="cd16461">
    <property type="entry name" value="RING-H2_EL5-like"/>
    <property type="match status" value="1"/>
</dbReference>
<evidence type="ECO:0000256" key="12">
    <source>
        <dbReference type="ARBA" id="ARBA00022989"/>
    </source>
</evidence>
<sequence length="414" mass="47489">MNQGGMLIILLFFLFFDVQAQAPDMPEPANVSSLRPSLAVVIGILSIMFLITFLLIVYAKFCHSTVAPVIANRDGDQRLNDGLVQPRSRFSGIDKKVIESLPFFRFSSLRGSKEGLECAVCLSKFEDTEILRLLPKCKHAFHIDCIDQWLENHSSCPLCRLKVDVADLTAFTYSNSLRFLRNPSELTEDPNLDLFVQREEDNHGSSRFSIGGSFRKIEKVKKEELLIQEDDEKKLLHKFKHKIIVSDVVFKNRWSDANSSDLMFLNTEMLNVMSSKRFSSFDSNSRRFIETGFNNGSSTNEQIMNIKEEMERKRLFHSEVSRINRSCSISITIPSSSNSEANPSTQSRFLTPAEKRSVSDITNLSRFANFSTSNRIKESSFAGLNSKEERTRRLWFPIARRTVQWFGSKERRFQ</sequence>
<feature type="domain" description="RING-type" evidence="18">
    <location>
        <begin position="118"/>
        <end position="160"/>
    </location>
</feature>
<dbReference type="FunFam" id="3.30.40.10:FF:000285">
    <property type="entry name" value="RING-H2 finger protein ATL43"/>
    <property type="match status" value="1"/>
</dbReference>
<organism evidence="19 20">
    <name type="scientific">Tetracentron sinense</name>
    <name type="common">Spur-leaf</name>
    <dbReference type="NCBI Taxonomy" id="13715"/>
    <lineage>
        <taxon>Eukaryota</taxon>
        <taxon>Viridiplantae</taxon>
        <taxon>Streptophyta</taxon>
        <taxon>Embryophyta</taxon>
        <taxon>Tracheophyta</taxon>
        <taxon>Spermatophyta</taxon>
        <taxon>Magnoliopsida</taxon>
        <taxon>Trochodendrales</taxon>
        <taxon>Trochodendraceae</taxon>
        <taxon>Tetracentron</taxon>
    </lineage>
</organism>
<feature type="chain" id="PRO_5032318628" description="RING-type E3 ubiquitin transferase" evidence="17">
    <location>
        <begin position="21"/>
        <end position="414"/>
    </location>
</feature>
<dbReference type="Proteomes" id="UP000655225">
    <property type="component" value="Unassembled WGS sequence"/>
</dbReference>
<evidence type="ECO:0000256" key="2">
    <source>
        <dbReference type="ARBA" id="ARBA00004167"/>
    </source>
</evidence>
<keyword evidence="5" id="KW-0808">Transferase</keyword>
<dbReference type="PANTHER" id="PTHR46539">
    <property type="entry name" value="E3 UBIQUITIN-PROTEIN LIGASE ATL42"/>
    <property type="match status" value="1"/>
</dbReference>
<dbReference type="Pfam" id="PF13639">
    <property type="entry name" value="zf-RING_2"/>
    <property type="match status" value="1"/>
</dbReference>
<keyword evidence="6 16" id="KW-0812">Transmembrane</keyword>
<evidence type="ECO:0000256" key="6">
    <source>
        <dbReference type="ARBA" id="ARBA00022692"/>
    </source>
</evidence>
<evidence type="ECO:0000256" key="14">
    <source>
        <dbReference type="ARBA" id="ARBA00024209"/>
    </source>
</evidence>
<keyword evidence="12 16" id="KW-1133">Transmembrane helix</keyword>
<comment type="subcellular location">
    <subcellularLocation>
        <location evidence="2">Membrane</location>
        <topology evidence="2">Single-pass membrane protein</topology>
    </subcellularLocation>
</comment>